<comment type="caution">
    <text evidence="2">The sequence shown here is derived from an EMBL/GenBank/DDBJ whole genome shotgun (WGS) entry which is preliminary data.</text>
</comment>
<accession>A0A4R6H1S6</accession>
<reference evidence="2 3" key="1">
    <citation type="submission" date="2019-03" db="EMBL/GenBank/DDBJ databases">
        <title>Freshwater and sediment microbial communities from various areas in North America, analyzing microbe dynamics in response to fracking.</title>
        <authorList>
            <person name="Lamendella R."/>
        </authorList>
    </citation>
    <scope>NUCLEOTIDE SEQUENCE [LARGE SCALE GENOMIC DNA]</scope>
    <source>
        <strain evidence="2 3">114D</strain>
    </source>
</reference>
<dbReference type="Pfam" id="PF13847">
    <property type="entry name" value="Methyltransf_31"/>
    <property type="match status" value="1"/>
</dbReference>
<sequence length="196" mass="22853">MKGIVKANTVDKYLRPIRHQIIELIEPNTSVVEFGCGNGDLLFKLSTKIRSGIGLDKSTQLISYARKRKEEEEQVSKLDFRIINLVTEPFTDLKKDYSIASLLFHILTWRESIDLLKKIIDTSEITIVCGFSSPRNLKQNMLLWLDQRFTNHYSNFRNYKKEGFTEGLLNSIQGIKYSRFDTFDPVIKIYKITKHK</sequence>
<keyword evidence="2" id="KW-0489">Methyltransferase</keyword>
<dbReference type="InterPro" id="IPR025714">
    <property type="entry name" value="Methyltranfer_dom"/>
</dbReference>
<evidence type="ECO:0000259" key="1">
    <source>
        <dbReference type="Pfam" id="PF13847"/>
    </source>
</evidence>
<dbReference type="Proteomes" id="UP000294848">
    <property type="component" value="Unassembled WGS sequence"/>
</dbReference>
<dbReference type="InterPro" id="IPR029063">
    <property type="entry name" value="SAM-dependent_MTases_sf"/>
</dbReference>
<name>A0A4R6H1S6_9BACT</name>
<dbReference type="GO" id="GO:0032259">
    <property type="term" value="P:methylation"/>
    <property type="evidence" value="ECO:0007669"/>
    <property type="project" value="UniProtKB-KW"/>
</dbReference>
<dbReference type="AlphaFoldDB" id="A0A4R6H1S6"/>
<dbReference type="GO" id="GO:0008168">
    <property type="term" value="F:methyltransferase activity"/>
    <property type="evidence" value="ECO:0007669"/>
    <property type="project" value="UniProtKB-KW"/>
</dbReference>
<dbReference type="SUPFAM" id="SSF53335">
    <property type="entry name" value="S-adenosyl-L-methionine-dependent methyltransferases"/>
    <property type="match status" value="1"/>
</dbReference>
<feature type="domain" description="Methyltransferase" evidence="1">
    <location>
        <begin position="26"/>
        <end position="129"/>
    </location>
</feature>
<evidence type="ECO:0000313" key="2">
    <source>
        <dbReference type="EMBL" id="TDO01206.1"/>
    </source>
</evidence>
<organism evidence="2 3">
    <name type="scientific">Sunxiuqinia elliptica</name>
    <dbReference type="NCBI Taxonomy" id="655355"/>
    <lineage>
        <taxon>Bacteria</taxon>
        <taxon>Pseudomonadati</taxon>
        <taxon>Bacteroidota</taxon>
        <taxon>Bacteroidia</taxon>
        <taxon>Marinilabiliales</taxon>
        <taxon>Prolixibacteraceae</taxon>
        <taxon>Sunxiuqinia</taxon>
    </lineage>
</organism>
<dbReference type="Gene3D" id="3.40.50.150">
    <property type="entry name" value="Vaccinia Virus protein VP39"/>
    <property type="match status" value="1"/>
</dbReference>
<protein>
    <submittedName>
        <fullName evidence="2">Methyltransferase family protein</fullName>
    </submittedName>
</protein>
<dbReference type="RefSeq" id="WP_133465126.1">
    <property type="nucleotide sequence ID" value="NZ_SNWI01000005.1"/>
</dbReference>
<dbReference type="OrthoDB" id="9797819at2"/>
<keyword evidence="2" id="KW-0808">Transferase</keyword>
<proteinExistence type="predicted"/>
<evidence type="ECO:0000313" key="3">
    <source>
        <dbReference type="Proteomes" id="UP000294848"/>
    </source>
</evidence>
<dbReference type="EMBL" id="SNWI01000005">
    <property type="protein sequence ID" value="TDO01206.1"/>
    <property type="molecule type" value="Genomic_DNA"/>
</dbReference>
<gene>
    <name evidence="2" type="ORF">DET52_10561</name>
</gene>